<dbReference type="PANTHER" id="PTHR47427:SF1">
    <property type="entry name" value="PROTEIN STE12"/>
    <property type="match status" value="1"/>
</dbReference>
<dbReference type="PROSITE" id="PS00028">
    <property type="entry name" value="ZINC_FINGER_C2H2_1"/>
    <property type="match status" value="2"/>
</dbReference>
<accession>A0ABQ8FJT8</accession>
<feature type="region of interest" description="Disordered" evidence="6">
    <location>
        <begin position="506"/>
        <end position="634"/>
    </location>
</feature>
<dbReference type="Gene3D" id="3.30.160.60">
    <property type="entry name" value="Classic Zinc Finger"/>
    <property type="match status" value="2"/>
</dbReference>
<organism evidence="8 9">
    <name type="scientific">Batrachochytrium salamandrivorans</name>
    <dbReference type="NCBI Taxonomy" id="1357716"/>
    <lineage>
        <taxon>Eukaryota</taxon>
        <taxon>Fungi</taxon>
        <taxon>Fungi incertae sedis</taxon>
        <taxon>Chytridiomycota</taxon>
        <taxon>Chytridiomycota incertae sedis</taxon>
        <taxon>Chytridiomycetes</taxon>
        <taxon>Rhizophydiales</taxon>
        <taxon>Rhizophydiales incertae sedis</taxon>
        <taxon>Batrachochytrium</taxon>
    </lineage>
</organism>
<dbReference type="EMBL" id="JAFCIX010000063">
    <property type="protein sequence ID" value="KAH6599554.1"/>
    <property type="molecule type" value="Genomic_DNA"/>
</dbReference>
<feature type="compositionally biased region" description="Polar residues" evidence="6">
    <location>
        <begin position="566"/>
        <end position="578"/>
    </location>
</feature>
<feature type="compositionally biased region" description="Low complexity" evidence="6">
    <location>
        <begin position="693"/>
        <end position="704"/>
    </location>
</feature>
<evidence type="ECO:0000313" key="8">
    <source>
        <dbReference type="EMBL" id="KAH6599554.1"/>
    </source>
</evidence>
<evidence type="ECO:0000256" key="3">
    <source>
        <dbReference type="ARBA" id="ARBA00023163"/>
    </source>
</evidence>
<dbReference type="SUPFAM" id="SSF57667">
    <property type="entry name" value="beta-beta-alpha zinc fingers"/>
    <property type="match status" value="1"/>
</dbReference>
<dbReference type="Pfam" id="PF00096">
    <property type="entry name" value="zf-C2H2"/>
    <property type="match status" value="1"/>
</dbReference>
<evidence type="ECO:0000256" key="5">
    <source>
        <dbReference type="PROSITE-ProRule" id="PRU00042"/>
    </source>
</evidence>
<keyword evidence="2" id="KW-0805">Transcription regulation</keyword>
<dbReference type="InterPro" id="IPR036236">
    <property type="entry name" value="Znf_C2H2_sf"/>
</dbReference>
<feature type="compositionally biased region" description="Low complexity" evidence="6">
    <location>
        <begin position="93"/>
        <end position="109"/>
    </location>
</feature>
<evidence type="ECO:0000313" key="9">
    <source>
        <dbReference type="Proteomes" id="UP001648503"/>
    </source>
</evidence>
<feature type="compositionally biased region" description="Low complexity" evidence="6">
    <location>
        <begin position="26"/>
        <end position="39"/>
    </location>
</feature>
<evidence type="ECO:0000256" key="4">
    <source>
        <dbReference type="ARBA" id="ARBA00023242"/>
    </source>
</evidence>
<dbReference type="SMART" id="SM00355">
    <property type="entry name" value="ZnF_C2H2"/>
    <property type="match status" value="2"/>
</dbReference>
<evidence type="ECO:0000256" key="6">
    <source>
        <dbReference type="SAM" id="MobiDB-lite"/>
    </source>
</evidence>
<feature type="region of interest" description="Disordered" evidence="6">
    <location>
        <begin position="1"/>
        <end position="41"/>
    </location>
</feature>
<keyword evidence="3" id="KW-0804">Transcription</keyword>
<keyword evidence="4" id="KW-0539">Nucleus</keyword>
<evidence type="ECO:0000256" key="1">
    <source>
        <dbReference type="ARBA" id="ARBA00004123"/>
    </source>
</evidence>
<keyword evidence="5" id="KW-0863">Zinc-finger</keyword>
<dbReference type="InterPro" id="IPR013087">
    <property type="entry name" value="Znf_C2H2_type"/>
</dbReference>
<feature type="compositionally biased region" description="Basic residues" evidence="6">
    <location>
        <begin position="580"/>
        <end position="593"/>
    </location>
</feature>
<evidence type="ECO:0000259" key="7">
    <source>
        <dbReference type="PROSITE" id="PS50157"/>
    </source>
</evidence>
<keyword evidence="5" id="KW-0862">Zinc</keyword>
<dbReference type="Proteomes" id="UP001648503">
    <property type="component" value="Unassembled WGS sequence"/>
</dbReference>
<feature type="region of interest" description="Disordered" evidence="6">
    <location>
        <begin position="385"/>
        <end position="444"/>
    </location>
</feature>
<keyword evidence="9" id="KW-1185">Reference proteome</keyword>
<keyword evidence="5" id="KW-0479">Metal-binding</keyword>
<feature type="region of interest" description="Disordered" evidence="6">
    <location>
        <begin position="676"/>
        <end position="742"/>
    </location>
</feature>
<protein>
    <recommendedName>
        <fullName evidence="7">C2H2-type domain-containing protein</fullName>
    </recommendedName>
</protein>
<comment type="caution">
    <text evidence="8">The sequence shown here is derived from an EMBL/GenBank/DDBJ whole genome shotgun (WGS) entry which is preliminary data.</text>
</comment>
<dbReference type="PANTHER" id="PTHR47427">
    <property type="entry name" value="PROTEIN STE12"/>
    <property type="match status" value="1"/>
</dbReference>
<reference evidence="8 9" key="1">
    <citation type="submission" date="2021-02" db="EMBL/GenBank/DDBJ databases">
        <title>Variation within the Batrachochytrium salamandrivorans European outbreak.</title>
        <authorList>
            <person name="Kelly M."/>
            <person name="Pasmans F."/>
            <person name="Shea T.P."/>
            <person name="Munoz J.F."/>
            <person name="Carranza S."/>
            <person name="Cuomo C.A."/>
            <person name="Martel A."/>
        </authorList>
    </citation>
    <scope>NUCLEOTIDE SEQUENCE [LARGE SCALE GENOMIC DNA]</scope>
    <source>
        <strain evidence="8 9">AMFP18/2</strain>
    </source>
</reference>
<evidence type="ECO:0000256" key="2">
    <source>
        <dbReference type="ARBA" id="ARBA00023015"/>
    </source>
</evidence>
<feature type="compositionally biased region" description="Polar residues" evidence="6">
    <location>
        <begin position="69"/>
        <end position="92"/>
    </location>
</feature>
<feature type="domain" description="C2H2-type" evidence="7">
    <location>
        <begin position="478"/>
        <end position="503"/>
    </location>
</feature>
<comment type="subcellular location">
    <subcellularLocation>
        <location evidence="1">Nucleus</location>
    </subcellularLocation>
</comment>
<feature type="domain" description="C2H2-type" evidence="7">
    <location>
        <begin position="448"/>
        <end position="477"/>
    </location>
</feature>
<feature type="region of interest" description="Disordered" evidence="6">
    <location>
        <begin position="69"/>
        <end position="129"/>
    </location>
</feature>
<name>A0ABQ8FJT8_9FUNG</name>
<proteinExistence type="predicted"/>
<gene>
    <name evidence="8" type="ORF">BASA50_002897</name>
</gene>
<feature type="compositionally biased region" description="Basic and acidic residues" evidence="6">
    <location>
        <begin position="594"/>
        <end position="614"/>
    </location>
</feature>
<dbReference type="PROSITE" id="PS50157">
    <property type="entry name" value="ZINC_FINGER_C2H2_2"/>
    <property type="match status" value="2"/>
</dbReference>
<sequence>MGTLCRLQQKQPQHQSQHHQRTEAMPVLQVSPSSSSQLSRVTLPPPTFLPHVHSFQQLSPRVLESSATYAQMQQVDQQHPTTIHWPSQATPYSHSDQLQQLHSQKQSHSPSASFCPTHHHSAQSLPTRQVAAVHHTMSVAAVIDCAASDAQTEADEVTDKGTYENTDPLPNYTKACTNEEDASSVSAAAVPCSHAMDTTMTVSTPPAARPTQLMGPYTGTAVALSSLGPPHHLQGGCPEYSLRKNASDPTINGSLDKTDSSWKVAVVSSEEGKVQGEWHGDRNSNDRSWNSNGIYGGASGLNANTYKTQEPLRDAISQDGHNALSKTNGNNVASLVLADEKIATAAVSSNRPRNHLLTRDALSDGRAVTGSGVVQTLQPYNHQVETAASHHQAHHSTDPLSLTKTAGGAGSDVTTSPAATTGTGGGGAFIGRKPRGPNKKSEQLPKTIRCTYLSCSSMFNRQEHLTRHLRMHTGERPFLCTFVGCHKTFTRTDNLAAHVKSHAPITLRRPRKASPAISDPTGCLTPSRQLHSKNHPRQPLPHQPLVQLQQQSVHAVKREPHVQESGRYQQPSSCSLSPNRHIHKSPQLHHNRRYVTDEWSRPVESESIHSRQRPEQLPSLTQSHHYPTPDHNHWNAQRQYDQDFHLYRKQHGSPPQPGYSGYHQHNEHLPITHDPSQAPPQFGLHMQPKRHISSSASDGSPQQSIDAGYQKKPKLMALPPSSMPVSSGNISLRRLKNYNGTQ</sequence>
<dbReference type="InterPro" id="IPR052127">
    <property type="entry name" value="STE12_transcription_factor"/>
</dbReference>